<protein>
    <recommendedName>
        <fullName evidence="3">Calcineurin-like phosphoesterase domain-containing protein</fullName>
    </recommendedName>
</protein>
<evidence type="ECO:0000256" key="2">
    <source>
        <dbReference type="ARBA" id="ARBA00022801"/>
    </source>
</evidence>
<evidence type="ECO:0000313" key="5">
    <source>
        <dbReference type="Proteomes" id="UP000249688"/>
    </source>
</evidence>
<comment type="caution">
    <text evidence="4">The sequence shown here is derived from an EMBL/GenBank/DDBJ whole genome shotgun (WGS) entry which is preliminary data.</text>
</comment>
<dbReference type="InterPro" id="IPR029052">
    <property type="entry name" value="Metallo-depent_PP-like"/>
</dbReference>
<sequence>MLGAAAVAAGGYGGWLEPQRRLSVARYRPDVPGWGGRAPLRIVMLSDIHAGEPVMPAARVAAVVARANALRPDLILLLGDFAGHDRFVSALVPMATIAGLLGGLRAPLGVHAVLGNHDWWDDPQASPQYPPACVEALAAAGVSVLRNGALRLRDGADGFWLAGLDSQTAFHETGADDLPRVLAALEDDAPAILMAHEPDIFARATPRFAMQLSGHTHGGQIRLAGWSPRVPSAYGNRYAYGLVREEGRSLVVSGGLGCSTLPVRFGVPPEITLVEVA</sequence>
<reference evidence="4 5" key="1">
    <citation type="submission" date="2018-06" db="EMBL/GenBank/DDBJ databases">
        <title>Genomic Encyclopedia of Archaeal and Bacterial Type Strains, Phase II (KMG-II): from individual species to whole genera.</title>
        <authorList>
            <person name="Goeker M."/>
        </authorList>
    </citation>
    <scope>NUCLEOTIDE SEQUENCE [LARGE SCALE GENOMIC DNA]</scope>
    <source>
        <strain evidence="4 5">DSM 24525</strain>
    </source>
</reference>
<dbReference type="GO" id="GO:0046872">
    <property type="term" value="F:metal ion binding"/>
    <property type="evidence" value="ECO:0007669"/>
    <property type="project" value="UniProtKB-KW"/>
</dbReference>
<dbReference type="CDD" id="cd07385">
    <property type="entry name" value="MPP_YkuE_C"/>
    <property type="match status" value="1"/>
</dbReference>
<dbReference type="AlphaFoldDB" id="A0A2W7IKX0"/>
<dbReference type="PANTHER" id="PTHR31302">
    <property type="entry name" value="TRANSMEMBRANE PROTEIN WITH METALLOPHOSPHOESTERASE DOMAIN-RELATED"/>
    <property type="match status" value="1"/>
</dbReference>
<evidence type="ECO:0000256" key="1">
    <source>
        <dbReference type="ARBA" id="ARBA00022723"/>
    </source>
</evidence>
<dbReference type="OrthoDB" id="9780884at2"/>
<dbReference type="EMBL" id="QKYU01000010">
    <property type="protein sequence ID" value="PZW45935.1"/>
    <property type="molecule type" value="Genomic_DNA"/>
</dbReference>
<feature type="domain" description="Calcineurin-like phosphoesterase" evidence="3">
    <location>
        <begin position="40"/>
        <end position="218"/>
    </location>
</feature>
<evidence type="ECO:0000313" key="4">
    <source>
        <dbReference type="EMBL" id="PZW45935.1"/>
    </source>
</evidence>
<dbReference type="PANTHER" id="PTHR31302:SF31">
    <property type="entry name" value="PHOSPHODIESTERASE YAEI"/>
    <property type="match status" value="1"/>
</dbReference>
<gene>
    <name evidence="4" type="ORF">C8P66_110133</name>
</gene>
<proteinExistence type="predicted"/>
<organism evidence="4 5">
    <name type="scientific">Humitalea rosea</name>
    <dbReference type="NCBI Taxonomy" id="990373"/>
    <lineage>
        <taxon>Bacteria</taxon>
        <taxon>Pseudomonadati</taxon>
        <taxon>Pseudomonadota</taxon>
        <taxon>Alphaproteobacteria</taxon>
        <taxon>Acetobacterales</taxon>
        <taxon>Roseomonadaceae</taxon>
        <taxon>Humitalea</taxon>
    </lineage>
</organism>
<dbReference type="SUPFAM" id="SSF56300">
    <property type="entry name" value="Metallo-dependent phosphatases"/>
    <property type="match status" value="1"/>
</dbReference>
<name>A0A2W7IKX0_9PROT</name>
<dbReference type="Proteomes" id="UP000249688">
    <property type="component" value="Unassembled WGS sequence"/>
</dbReference>
<keyword evidence="1" id="KW-0479">Metal-binding</keyword>
<dbReference type="RefSeq" id="WP_111398198.1">
    <property type="nucleotide sequence ID" value="NZ_QKYU01000010.1"/>
</dbReference>
<dbReference type="Gene3D" id="3.60.21.10">
    <property type="match status" value="1"/>
</dbReference>
<dbReference type="GO" id="GO:0009245">
    <property type="term" value="P:lipid A biosynthetic process"/>
    <property type="evidence" value="ECO:0007669"/>
    <property type="project" value="TreeGrafter"/>
</dbReference>
<keyword evidence="5" id="KW-1185">Reference proteome</keyword>
<accession>A0A2W7IKX0</accession>
<dbReference type="InterPro" id="IPR004843">
    <property type="entry name" value="Calcineurin-like_PHP"/>
</dbReference>
<dbReference type="GO" id="GO:0016020">
    <property type="term" value="C:membrane"/>
    <property type="evidence" value="ECO:0007669"/>
    <property type="project" value="GOC"/>
</dbReference>
<dbReference type="Pfam" id="PF00149">
    <property type="entry name" value="Metallophos"/>
    <property type="match status" value="1"/>
</dbReference>
<evidence type="ECO:0000259" key="3">
    <source>
        <dbReference type="Pfam" id="PF00149"/>
    </source>
</evidence>
<dbReference type="InterPro" id="IPR051158">
    <property type="entry name" value="Metallophosphoesterase_sf"/>
</dbReference>
<dbReference type="GO" id="GO:0008758">
    <property type="term" value="F:UDP-2,3-diacylglucosamine hydrolase activity"/>
    <property type="evidence" value="ECO:0007669"/>
    <property type="project" value="TreeGrafter"/>
</dbReference>
<keyword evidence="2" id="KW-0378">Hydrolase</keyword>